<accession>A0A7C1GAQ5</accession>
<gene>
    <name evidence="1" type="ORF">ENN26_06320</name>
</gene>
<sequence length="844" mass="97958">MSNFSGKKKYMKDYSPTRRVGDVVHERIGISALIAPLQQEIEYMKWPPKDEEDVQQLDFDTFFARFPPFEPISVFESIYEGDNRTIRLKGDHAWFVLPIKELENKDDLKKIFKGFEKYLGGKVKCDEIICGVYEKIGDKIILDEVIIPRMIYDGSKLLYKEVVFRLTPSEPKLRIYYGLHKVAQQKQPRSRNEFPEILEDVLGPLESERGYSPYALNYITTCYGGYVISTDPTAPNQICDPCMKGKTKETLLCRKYPGRGKFEYRRKIFPKVYSVKSIEPSSLVYREIEKVYTLPYSILLADNVEISKDIEGFVIYFDKVGKVTLNLEKKISTGYFNTNSLMIAFDSQLVRIFVNVLKENKTNMLIKIKIGHRKEEVSVPLYNVLVSKYLWYKVFNRELEPKMKVDEQHNQLVISGFNGISSIYEMHDMEKLIEEIAKESEGEPGNLERFAREVIAHTLAHVVYVSSIRHLPEVENYVDYFYSTKGGYIVSGIFENTKGGMLRASKEIIERFAQDQDALNSSENYIPLNQRILEKIIESGILKPHEDASAEPETRDVEEEMKKIAMVITDKIASKSSQKDTKELFNKVYITFKEFYTLLLNTVSNIVRSKLYIDSQLFVYTILWRLVRAPSIVVSYLKKKTDVDDKEIEVILEELFEAELYKILVEMLFPDMCVDGCGLDLYLPDCHRHFEQPFIISRSLLIAFLEFLGIRLNNISDYNVEINRIDCPGSLLEKLSLLGRKNVHILTSELSENTINLIRNLLQRNDLNVVLEVDRRLMESKPNLIKELKALQDQHKGRLEVKFTQEPHHGKMLDLDNLRIYTSWNFGTSVKPLQTYKAELKTKI</sequence>
<comment type="caution">
    <text evidence="1">The sequence shown here is derived from an EMBL/GenBank/DDBJ whole genome shotgun (WGS) entry which is preliminary data.</text>
</comment>
<name>A0A7C1GAQ5_9CREN</name>
<evidence type="ECO:0000313" key="1">
    <source>
        <dbReference type="EMBL" id="HDP15367.1"/>
    </source>
</evidence>
<organism evidence="1">
    <name type="scientific">Thermofilum adornatum</name>
    <dbReference type="NCBI Taxonomy" id="1365176"/>
    <lineage>
        <taxon>Archaea</taxon>
        <taxon>Thermoproteota</taxon>
        <taxon>Thermoprotei</taxon>
        <taxon>Thermofilales</taxon>
        <taxon>Thermofilaceae</taxon>
        <taxon>Thermofilum</taxon>
    </lineage>
</organism>
<reference evidence="1" key="1">
    <citation type="journal article" date="2020" name="mSystems">
        <title>Genome- and Community-Level Interaction Insights into Carbon Utilization and Element Cycling Functions of Hydrothermarchaeota in Hydrothermal Sediment.</title>
        <authorList>
            <person name="Zhou Z."/>
            <person name="Liu Y."/>
            <person name="Xu W."/>
            <person name="Pan J."/>
            <person name="Luo Z.H."/>
            <person name="Li M."/>
        </authorList>
    </citation>
    <scope>NUCLEOTIDE SEQUENCE [LARGE SCALE GENOMIC DNA]</scope>
    <source>
        <strain evidence="1">SpSt-116</strain>
    </source>
</reference>
<proteinExistence type="predicted"/>
<protein>
    <submittedName>
        <fullName evidence="1">Uncharacterized protein</fullName>
    </submittedName>
</protein>
<dbReference type="AlphaFoldDB" id="A0A7C1GAQ5"/>
<dbReference type="EMBL" id="DSAY01000113">
    <property type="protein sequence ID" value="HDP15367.1"/>
    <property type="molecule type" value="Genomic_DNA"/>
</dbReference>